<evidence type="ECO:0000259" key="1">
    <source>
        <dbReference type="PROSITE" id="PS50035"/>
    </source>
</evidence>
<dbReference type="GO" id="GO:0003824">
    <property type="term" value="F:catalytic activity"/>
    <property type="evidence" value="ECO:0007669"/>
    <property type="project" value="InterPro"/>
</dbReference>
<comment type="caution">
    <text evidence="2">The sequence shown here is derived from an EMBL/GenBank/DDBJ whole genome shotgun (WGS) entry which is preliminary data.</text>
</comment>
<accession>A0A178DA21</accession>
<keyword evidence="3" id="KW-1185">Reference proteome</keyword>
<dbReference type="InterPro" id="IPR001736">
    <property type="entry name" value="PLipase_D/transphosphatidylase"/>
</dbReference>
<name>A0A178DA21_9EURO</name>
<dbReference type="OrthoDB" id="36970at2759"/>
<reference evidence="2 3" key="1">
    <citation type="submission" date="2016-03" db="EMBL/GenBank/DDBJ databases">
        <title>The draft genome sequence of Fonsecaea nubica causative agent of cutaneous subcutaneous infection in human host.</title>
        <authorList>
            <person name="Costa F."/>
            <person name="Sybren D.H."/>
            <person name="Raittz R.T."/>
            <person name="Weiss V.A."/>
            <person name="Leao A.C."/>
            <person name="Gomes R."/>
            <person name="De Souza E.M."/>
            <person name="Pedrosa F.O."/>
            <person name="Steffens M.B."/>
            <person name="Bombassaro A."/>
            <person name="Tadra-Sfeir M.Z."/>
            <person name="Moreno L.F."/>
            <person name="Najafzadeh M.J."/>
            <person name="Felipe M.S."/>
            <person name="Teixeira M."/>
            <person name="Sun J."/>
            <person name="Xi L."/>
            <person name="Castro M.A."/>
            <person name="Vicente V.A."/>
        </authorList>
    </citation>
    <scope>NUCLEOTIDE SEQUENCE [LARGE SCALE GENOMIC DNA]</scope>
    <source>
        <strain evidence="2 3">CBS 269.64</strain>
    </source>
</reference>
<dbReference type="PROSITE" id="PS50035">
    <property type="entry name" value="PLD"/>
    <property type="match status" value="1"/>
</dbReference>
<dbReference type="Proteomes" id="UP000185904">
    <property type="component" value="Unassembled WGS sequence"/>
</dbReference>
<dbReference type="PANTHER" id="PTHR21248:SF22">
    <property type="entry name" value="PHOSPHOLIPASE D"/>
    <property type="match status" value="1"/>
</dbReference>
<sequence>MTSIDDLARRLEQIDSNFDKDTQLKGQSFDKTENNSFGVPDSTDFTVFLSFEPQWPDKVPGNSADDAPTKFPSPLQRAFKQVLKAGLDTDKKKCFIDLATLFDLTTPSPPSGFFTEGGQESVASALLSAVDEIDPEVQPVIRIVCGEWSDDAPSKWEEDGKWRKTFEEIFWDGQGKSRLKKNKKAIVCVGYYRPILATVNKEGTYAPTEQWLKDRLGDVTNLVKQLNSFVTGLPNTERLTSAMQKFDAASYLTTLIKSGYLQKHISWNHGKVLAVNGKTMMTGGGNYWNCYKGDQHDIIDQQAKVTGEAAISAHRWADYFWDYLNNIPGSDSQSFRRSANLSEPPKWTEAVAPRLPTFAKDIRYGNKKVLTVSRIGDWHGKMKGVAYPIGIVDALRDALLNGVYLYFHNGGPRQQGAMTILTYAILTEDGEALRRLTEAATNIKRGVGGAVLDWFASLTRPEPSLEKQGSFNPYQTLNVNPNAWASRFARVCAIANAKESVILCQHRLACPPYAGEKVTNLLNEKWRLQDPNKWDGYLWPFDLLIAFGYALARTRNTKTGSAKITIVLATHCQDGTRGDWEDKASIGDLKKKLKVVMRGMAHLNSFTRLVPSFFTNAAAAADVFTHVDPVPENLIDKVVDERFIVKRALGNIKWYYNHCKIVCVDGRLLYVGSDNAYPSFNEEHGVWIEDAAEVDSWKKKFWNGMEARAVVPTDEPEK</sequence>
<gene>
    <name evidence="2" type="ORF">AYO20_01659</name>
</gene>
<evidence type="ECO:0000313" key="3">
    <source>
        <dbReference type="Proteomes" id="UP000185904"/>
    </source>
</evidence>
<dbReference type="SUPFAM" id="SSF56024">
    <property type="entry name" value="Phospholipase D/nuclease"/>
    <property type="match status" value="1"/>
</dbReference>
<dbReference type="GeneID" id="34585083"/>
<dbReference type="RefSeq" id="XP_022503920.1">
    <property type="nucleotide sequence ID" value="XM_022639965.1"/>
</dbReference>
<dbReference type="AlphaFoldDB" id="A0A178DA21"/>
<evidence type="ECO:0000313" key="2">
    <source>
        <dbReference type="EMBL" id="OAL38908.1"/>
    </source>
</evidence>
<organism evidence="2 3">
    <name type="scientific">Fonsecaea nubica</name>
    <dbReference type="NCBI Taxonomy" id="856822"/>
    <lineage>
        <taxon>Eukaryota</taxon>
        <taxon>Fungi</taxon>
        <taxon>Dikarya</taxon>
        <taxon>Ascomycota</taxon>
        <taxon>Pezizomycotina</taxon>
        <taxon>Eurotiomycetes</taxon>
        <taxon>Chaetothyriomycetidae</taxon>
        <taxon>Chaetothyriales</taxon>
        <taxon>Herpotrichiellaceae</taxon>
        <taxon>Fonsecaea</taxon>
    </lineage>
</organism>
<protein>
    <recommendedName>
        <fullName evidence="1">PLD phosphodiesterase domain-containing protein</fullName>
    </recommendedName>
</protein>
<dbReference type="PANTHER" id="PTHR21248">
    <property type="entry name" value="CARDIOLIPIN SYNTHASE"/>
    <property type="match status" value="1"/>
</dbReference>
<dbReference type="EMBL" id="LVCJ01000007">
    <property type="protein sequence ID" value="OAL38908.1"/>
    <property type="molecule type" value="Genomic_DNA"/>
</dbReference>
<dbReference type="Gene3D" id="3.30.870.10">
    <property type="entry name" value="Endonuclease Chain A"/>
    <property type="match status" value="2"/>
</dbReference>
<feature type="domain" description="PLD phosphodiesterase" evidence="1">
    <location>
        <begin position="653"/>
        <end position="680"/>
    </location>
</feature>
<proteinExistence type="predicted"/>